<dbReference type="InterPro" id="IPR057326">
    <property type="entry name" value="KR_dom"/>
</dbReference>
<evidence type="ECO:0000256" key="3">
    <source>
        <dbReference type="RuleBase" id="RU000363"/>
    </source>
</evidence>
<evidence type="ECO:0000256" key="1">
    <source>
        <dbReference type="ARBA" id="ARBA00006484"/>
    </source>
</evidence>
<dbReference type="FunFam" id="3.40.50.720:FF:000084">
    <property type="entry name" value="Short-chain dehydrogenase reductase"/>
    <property type="match status" value="1"/>
</dbReference>
<gene>
    <name evidence="5" type="primary">ycdF</name>
    <name evidence="5" type="ORF">POI8812_03030</name>
</gene>
<dbReference type="Pfam" id="PF00106">
    <property type="entry name" value="adh_short"/>
    <property type="match status" value="1"/>
</dbReference>
<dbReference type="SMART" id="SM00822">
    <property type="entry name" value="PKS_KR"/>
    <property type="match status" value="1"/>
</dbReference>
<dbReference type="PRINTS" id="PR00080">
    <property type="entry name" value="SDRFAMILY"/>
</dbReference>
<sequence length="251" mass="25836">MNHVRGKTAIVTGASRGIGEAAARAFAREGANVVLAARSAGAIGQIADSIRQDGGAALAVTCDVSDYGSVAGLVSQAREAFGTVDVLVNNAGVIEPIARIAQSDPADWAQAFNINATGTFNGIRAVLPVLSDGGTIINISSGAANSALEGWSHYCASKAAAKMLTACVAKEEGERIRCVGLSPGTVATQMQREIKASGVNPVSTLDWSDHIPPEWPAEAILWLCGPAGAKFAGQDVSLRDEEIRRAIGLID</sequence>
<dbReference type="EC" id="1.1.1.47" evidence="5"/>
<evidence type="ECO:0000313" key="6">
    <source>
        <dbReference type="Proteomes" id="UP000244932"/>
    </source>
</evidence>
<dbReference type="PANTHER" id="PTHR42760:SF37">
    <property type="entry name" value="CLAVALDEHYDE DEHYDROGENASE"/>
    <property type="match status" value="1"/>
</dbReference>
<accession>A0A2R8AF06</accession>
<evidence type="ECO:0000256" key="2">
    <source>
        <dbReference type="ARBA" id="ARBA00023002"/>
    </source>
</evidence>
<organism evidence="5 6">
    <name type="scientific">Pontivivens insulae</name>
    <dbReference type="NCBI Taxonomy" id="1639689"/>
    <lineage>
        <taxon>Bacteria</taxon>
        <taxon>Pseudomonadati</taxon>
        <taxon>Pseudomonadota</taxon>
        <taxon>Alphaproteobacteria</taxon>
        <taxon>Rhodobacterales</taxon>
        <taxon>Paracoccaceae</taxon>
        <taxon>Pontivivens</taxon>
    </lineage>
</organism>
<comment type="similarity">
    <text evidence="1 3">Belongs to the short-chain dehydrogenases/reductases (SDR) family.</text>
</comment>
<name>A0A2R8AF06_9RHOB</name>
<reference evidence="5 6" key="1">
    <citation type="submission" date="2018-03" db="EMBL/GenBank/DDBJ databases">
        <authorList>
            <person name="Keele B.F."/>
        </authorList>
    </citation>
    <scope>NUCLEOTIDE SEQUENCE [LARGE SCALE GENOMIC DNA]</scope>
    <source>
        <strain evidence="5 6">CeCT 8812</strain>
    </source>
</reference>
<dbReference type="RefSeq" id="WP_108783404.1">
    <property type="nucleotide sequence ID" value="NZ_OMKW01000004.1"/>
</dbReference>
<keyword evidence="6" id="KW-1185">Reference proteome</keyword>
<dbReference type="InterPro" id="IPR036291">
    <property type="entry name" value="NAD(P)-bd_dom_sf"/>
</dbReference>
<evidence type="ECO:0000259" key="4">
    <source>
        <dbReference type="SMART" id="SM00822"/>
    </source>
</evidence>
<dbReference type="PROSITE" id="PS00061">
    <property type="entry name" value="ADH_SHORT"/>
    <property type="match status" value="1"/>
</dbReference>
<dbReference type="EMBL" id="OMKW01000004">
    <property type="protein sequence ID" value="SPF30688.1"/>
    <property type="molecule type" value="Genomic_DNA"/>
</dbReference>
<evidence type="ECO:0000313" key="5">
    <source>
        <dbReference type="EMBL" id="SPF30688.1"/>
    </source>
</evidence>
<dbReference type="AlphaFoldDB" id="A0A2R8AF06"/>
<feature type="domain" description="Ketoreductase" evidence="4">
    <location>
        <begin position="7"/>
        <end position="178"/>
    </location>
</feature>
<dbReference type="GO" id="GO:0047936">
    <property type="term" value="F:glucose 1-dehydrogenase [NAD(P)+] activity"/>
    <property type="evidence" value="ECO:0007669"/>
    <property type="project" value="UniProtKB-EC"/>
</dbReference>
<dbReference type="PANTHER" id="PTHR42760">
    <property type="entry name" value="SHORT-CHAIN DEHYDROGENASES/REDUCTASES FAMILY MEMBER"/>
    <property type="match status" value="1"/>
</dbReference>
<proteinExistence type="inferred from homology"/>
<protein>
    <submittedName>
        <fullName evidence="5">Glucose 1-dehydrogenase 2</fullName>
        <ecNumber evidence="5">1.1.1.47</ecNumber>
    </submittedName>
</protein>
<dbReference type="InterPro" id="IPR020904">
    <property type="entry name" value="Sc_DH/Rdtase_CS"/>
</dbReference>
<dbReference type="CDD" id="cd05233">
    <property type="entry name" value="SDR_c"/>
    <property type="match status" value="1"/>
</dbReference>
<dbReference type="Proteomes" id="UP000244932">
    <property type="component" value="Unassembled WGS sequence"/>
</dbReference>
<dbReference type="PRINTS" id="PR00081">
    <property type="entry name" value="GDHRDH"/>
</dbReference>
<keyword evidence="2 5" id="KW-0560">Oxidoreductase</keyword>
<dbReference type="OrthoDB" id="9810734at2"/>
<dbReference type="Gene3D" id="3.40.50.720">
    <property type="entry name" value="NAD(P)-binding Rossmann-like Domain"/>
    <property type="match status" value="1"/>
</dbReference>
<dbReference type="InterPro" id="IPR002347">
    <property type="entry name" value="SDR_fam"/>
</dbReference>
<dbReference type="SUPFAM" id="SSF51735">
    <property type="entry name" value="NAD(P)-binding Rossmann-fold domains"/>
    <property type="match status" value="1"/>
</dbReference>